<reference evidence="2 3" key="1">
    <citation type="journal article" date="2021" name="Elife">
        <title>Chloroplast acquisition without the gene transfer in kleptoplastic sea slugs, Plakobranchus ocellatus.</title>
        <authorList>
            <person name="Maeda T."/>
            <person name="Takahashi S."/>
            <person name="Yoshida T."/>
            <person name="Shimamura S."/>
            <person name="Takaki Y."/>
            <person name="Nagai Y."/>
            <person name="Toyoda A."/>
            <person name="Suzuki Y."/>
            <person name="Arimoto A."/>
            <person name="Ishii H."/>
            <person name="Satoh N."/>
            <person name="Nishiyama T."/>
            <person name="Hasebe M."/>
            <person name="Maruyama T."/>
            <person name="Minagawa J."/>
            <person name="Obokata J."/>
            <person name="Shigenobu S."/>
        </authorList>
    </citation>
    <scope>NUCLEOTIDE SEQUENCE [LARGE SCALE GENOMIC DNA]</scope>
</reference>
<evidence type="ECO:0000313" key="3">
    <source>
        <dbReference type="Proteomes" id="UP000762676"/>
    </source>
</evidence>
<proteinExistence type="predicted"/>
<dbReference type="AlphaFoldDB" id="A0AAV4GNA0"/>
<protein>
    <submittedName>
        <fullName evidence="2">Endothelin-converting enzyme 1</fullName>
    </submittedName>
</protein>
<keyword evidence="3" id="KW-1185">Reference proteome</keyword>
<dbReference type="EMBL" id="BMAT01005060">
    <property type="protein sequence ID" value="GFR86804.1"/>
    <property type="molecule type" value="Genomic_DNA"/>
</dbReference>
<accession>A0AAV4GNA0</accession>
<feature type="region of interest" description="Disordered" evidence="1">
    <location>
        <begin position="78"/>
        <end position="98"/>
    </location>
</feature>
<dbReference type="GO" id="GO:0004222">
    <property type="term" value="F:metalloendopeptidase activity"/>
    <property type="evidence" value="ECO:0007669"/>
    <property type="project" value="InterPro"/>
</dbReference>
<gene>
    <name evidence="2" type="ORF">ElyMa_002476600</name>
</gene>
<evidence type="ECO:0000256" key="1">
    <source>
        <dbReference type="SAM" id="MobiDB-lite"/>
    </source>
</evidence>
<dbReference type="PROSITE" id="PS51885">
    <property type="entry name" value="NEPRILYSIN"/>
    <property type="match status" value="1"/>
</dbReference>
<dbReference type="Proteomes" id="UP000762676">
    <property type="component" value="Unassembled WGS sequence"/>
</dbReference>
<comment type="caution">
    <text evidence="2">The sequence shown here is derived from an EMBL/GenBank/DDBJ whole genome shotgun (WGS) entry which is preliminary data.</text>
</comment>
<dbReference type="SUPFAM" id="SSF55486">
    <property type="entry name" value="Metalloproteases ('zincins'), catalytic domain"/>
    <property type="match status" value="1"/>
</dbReference>
<evidence type="ECO:0000313" key="2">
    <source>
        <dbReference type="EMBL" id="GFR86804.1"/>
    </source>
</evidence>
<dbReference type="InterPro" id="IPR000718">
    <property type="entry name" value="Peptidase_M13"/>
</dbReference>
<organism evidence="2 3">
    <name type="scientific">Elysia marginata</name>
    <dbReference type="NCBI Taxonomy" id="1093978"/>
    <lineage>
        <taxon>Eukaryota</taxon>
        <taxon>Metazoa</taxon>
        <taxon>Spiralia</taxon>
        <taxon>Lophotrochozoa</taxon>
        <taxon>Mollusca</taxon>
        <taxon>Gastropoda</taxon>
        <taxon>Heterobranchia</taxon>
        <taxon>Euthyneura</taxon>
        <taxon>Panpulmonata</taxon>
        <taxon>Sacoglossa</taxon>
        <taxon>Placobranchoidea</taxon>
        <taxon>Plakobranchidae</taxon>
        <taxon>Elysia</taxon>
    </lineage>
</organism>
<feature type="compositionally biased region" description="Basic and acidic residues" evidence="1">
    <location>
        <begin position="78"/>
        <end position="92"/>
    </location>
</feature>
<dbReference type="GO" id="GO:0006508">
    <property type="term" value="P:proteolysis"/>
    <property type="evidence" value="ECO:0007669"/>
    <property type="project" value="InterPro"/>
</dbReference>
<sequence>MVDKIKVSLEDVLKNTAWMENTTRQAALEKLKAMSLLNTLPEQGYDDESMEDEFKDMIMSTKNYYKNKKTIDREELKSNLEKLRQPTERSDSAGDTSVMNAKYYKDRNQIGTFYVILYFC</sequence>
<name>A0AAV4GNA0_9GAST</name>